<sequence>MQLLLIISFITCTVIAIILSVHLAMSALMGASLIAMGLAFASFMGAMVSTYFANI</sequence>
<keyword evidence="1" id="KW-0472">Membrane</keyword>
<keyword evidence="3" id="KW-1185">Reference proteome</keyword>
<feature type="transmembrane region" description="Helical" evidence="1">
    <location>
        <begin position="6"/>
        <end position="25"/>
    </location>
</feature>
<evidence type="ECO:0000256" key="1">
    <source>
        <dbReference type="SAM" id="Phobius"/>
    </source>
</evidence>
<dbReference type="EMBL" id="OR420752">
    <property type="protein sequence ID" value="WMM95765.1"/>
    <property type="molecule type" value="Genomic_DNA"/>
</dbReference>
<evidence type="ECO:0000313" key="3">
    <source>
        <dbReference type="Proteomes" id="UP001304225"/>
    </source>
</evidence>
<gene>
    <name evidence="2" type="ORF">CRP403_gp51</name>
</gene>
<dbReference type="Proteomes" id="UP001304225">
    <property type="component" value="Segment"/>
</dbReference>
<keyword evidence="1" id="KW-0812">Transmembrane</keyword>
<feature type="transmembrane region" description="Helical" evidence="1">
    <location>
        <begin position="32"/>
        <end position="53"/>
    </location>
</feature>
<accession>A0AAX3ZYB3</accession>
<reference evidence="2 3" key="1">
    <citation type="submission" date="2023-08" db="EMBL/GenBank/DDBJ databases">
        <authorList>
            <person name="Du S."/>
            <person name="Wu Z."/>
            <person name="Wu Y."/>
            <person name="Yang M."/>
            <person name="Shao J."/>
            <person name="Liu H."/>
            <person name="Zhao Y."/>
            <person name="Zhang Z."/>
        </authorList>
    </citation>
    <scope>NUCLEOTIDE SEQUENCE [LARGE SCALE GENOMIC DNA]</scope>
</reference>
<keyword evidence="1" id="KW-1133">Transmembrane helix</keyword>
<protein>
    <submittedName>
        <fullName evidence="2">Uncharacterized protein</fullName>
    </submittedName>
</protein>
<name>A0AAX3ZYB3_9CAUD</name>
<evidence type="ECO:0000313" key="2">
    <source>
        <dbReference type="EMBL" id="WMM95765.1"/>
    </source>
</evidence>
<organism evidence="2 3">
    <name type="scientific">Roseobacter phage CRP-403</name>
    <dbReference type="NCBI Taxonomy" id="3072849"/>
    <lineage>
        <taxon>Viruses</taxon>
        <taxon>Duplodnaviria</taxon>
        <taxon>Heunggongvirae</taxon>
        <taxon>Uroviricota</taxon>
        <taxon>Caudoviricetes</taxon>
        <taxon>Autographivirales</taxon>
        <taxon>Autographivirales incertae sedis</taxon>
        <taxon>Shangxiadianvirus</taxon>
        <taxon>Shangxiadianvirus CRP403</taxon>
    </lineage>
</organism>
<proteinExistence type="predicted"/>